<name>A0A0M6YD48_9HYPH</name>
<gene>
    <name evidence="1" type="ORF">LAL4801_05801</name>
</gene>
<evidence type="ECO:0000313" key="1">
    <source>
        <dbReference type="EMBL" id="CTQ47339.1"/>
    </source>
</evidence>
<protein>
    <submittedName>
        <fullName evidence="1">Uncharacterized protein</fullName>
    </submittedName>
</protein>
<reference evidence="2" key="1">
    <citation type="submission" date="2015-07" db="EMBL/GenBank/DDBJ databases">
        <authorList>
            <person name="Rodrigo-Torres Lidia"/>
            <person name="Arahal R.David."/>
        </authorList>
    </citation>
    <scope>NUCLEOTIDE SEQUENCE [LARGE SCALE GENOMIC DNA]</scope>
    <source>
        <strain evidence="2">CECT 4801</strain>
    </source>
</reference>
<organism evidence="1 2">
    <name type="scientific">Roseibium aggregatum</name>
    <dbReference type="NCBI Taxonomy" id="187304"/>
    <lineage>
        <taxon>Bacteria</taxon>
        <taxon>Pseudomonadati</taxon>
        <taxon>Pseudomonadota</taxon>
        <taxon>Alphaproteobacteria</taxon>
        <taxon>Hyphomicrobiales</taxon>
        <taxon>Stappiaceae</taxon>
        <taxon>Roseibium</taxon>
    </lineage>
</organism>
<dbReference type="RefSeq" id="WP_055661379.1">
    <property type="nucleotide sequence ID" value="NZ_CXST01000006.1"/>
</dbReference>
<sequence length="185" mass="20450">MTQDNYKPEIEILTTLDALKKNPDDYDMVFSVEDFITRDVFNPALSLDTSHERLGVELALDGTPIVDRVTFDLITCWILVTQPRRILVHCKNGELAAGFALFMFAVNCGKGGEDRAVAELFAVKPDAACDETIVGLVDDYLKSGGELCDAWSNGVYSTGLNRFRLLLSSTRAWMENNHPNKASAA</sequence>
<keyword evidence="2" id="KW-1185">Reference proteome</keyword>
<proteinExistence type="predicted"/>
<dbReference type="Proteomes" id="UP000048926">
    <property type="component" value="Unassembled WGS sequence"/>
</dbReference>
<accession>A0A0M6YD48</accession>
<dbReference type="EMBL" id="CXST01000006">
    <property type="protein sequence ID" value="CTQ47339.1"/>
    <property type="molecule type" value="Genomic_DNA"/>
</dbReference>
<evidence type="ECO:0000313" key="2">
    <source>
        <dbReference type="Proteomes" id="UP000048926"/>
    </source>
</evidence>
<dbReference type="AlphaFoldDB" id="A0A0M6YD48"/>